<comment type="caution">
    <text evidence="2">The sequence shown here is derived from an EMBL/GenBank/DDBJ whole genome shotgun (WGS) entry which is preliminary data.</text>
</comment>
<dbReference type="AlphaFoldDB" id="A0A392UWA5"/>
<name>A0A392UWA5_9FABA</name>
<sequence length="56" mass="5978">VIVHARKNTQLAMGSSRPGEDSLTTAPFLVKFGRRLRTLGNPNLSSAASTIPASKR</sequence>
<dbReference type="EMBL" id="LXQA010992296">
    <property type="protein sequence ID" value="MCI80288.1"/>
    <property type="molecule type" value="Genomic_DNA"/>
</dbReference>
<evidence type="ECO:0000256" key="1">
    <source>
        <dbReference type="SAM" id="MobiDB-lite"/>
    </source>
</evidence>
<proteinExistence type="predicted"/>
<organism evidence="2 3">
    <name type="scientific">Trifolium medium</name>
    <dbReference type="NCBI Taxonomy" id="97028"/>
    <lineage>
        <taxon>Eukaryota</taxon>
        <taxon>Viridiplantae</taxon>
        <taxon>Streptophyta</taxon>
        <taxon>Embryophyta</taxon>
        <taxon>Tracheophyta</taxon>
        <taxon>Spermatophyta</taxon>
        <taxon>Magnoliopsida</taxon>
        <taxon>eudicotyledons</taxon>
        <taxon>Gunneridae</taxon>
        <taxon>Pentapetalae</taxon>
        <taxon>rosids</taxon>
        <taxon>fabids</taxon>
        <taxon>Fabales</taxon>
        <taxon>Fabaceae</taxon>
        <taxon>Papilionoideae</taxon>
        <taxon>50 kb inversion clade</taxon>
        <taxon>NPAAA clade</taxon>
        <taxon>Hologalegina</taxon>
        <taxon>IRL clade</taxon>
        <taxon>Trifolieae</taxon>
        <taxon>Trifolium</taxon>
    </lineage>
</organism>
<evidence type="ECO:0000313" key="3">
    <source>
        <dbReference type="Proteomes" id="UP000265520"/>
    </source>
</evidence>
<dbReference type="Proteomes" id="UP000265520">
    <property type="component" value="Unassembled WGS sequence"/>
</dbReference>
<keyword evidence="3" id="KW-1185">Reference proteome</keyword>
<reference evidence="2 3" key="1">
    <citation type="journal article" date="2018" name="Front. Plant Sci.">
        <title>Red Clover (Trifolium pratense) and Zigzag Clover (T. medium) - A Picture of Genomic Similarities and Differences.</title>
        <authorList>
            <person name="Dluhosova J."/>
            <person name="Istvanek J."/>
            <person name="Nedelnik J."/>
            <person name="Repkova J."/>
        </authorList>
    </citation>
    <scope>NUCLEOTIDE SEQUENCE [LARGE SCALE GENOMIC DNA]</scope>
    <source>
        <strain evidence="3">cv. 10/8</strain>
        <tissue evidence="2">Leaf</tissue>
    </source>
</reference>
<feature type="non-terminal residue" evidence="2">
    <location>
        <position position="1"/>
    </location>
</feature>
<accession>A0A392UWA5</accession>
<feature type="region of interest" description="Disordered" evidence="1">
    <location>
        <begin position="1"/>
        <end position="23"/>
    </location>
</feature>
<evidence type="ECO:0000313" key="2">
    <source>
        <dbReference type="EMBL" id="MCI80288.1"/>
    </source>
</evidence>
<protein>
    <submittedName>
        <fullName evidence="2">Uncharacterized protein</fullName>
    </submittedName>
</protein>